<feature type="compositionally biased region" description="Polar residues" evidence="1">
    <location>
        <begin position="168"/>
        <end position="187"/>
    </location>
</feature>
<feature type="region of interest" description="Disordered" evidence="1">
    <location>
        <begin position="81"/>
        <end position="102"/>
    </location>
</feature>
<dbReference type="WBParaSite" id="ECPE_0000863401-mRNA-1">
    <property type="protein sequence ID" value="ECPE_0000863401-mRNA-1"/>
    <property type="gene ID" value="ECPE_0000863401"/>
</dbReference>
<dbReference type="GO" id="GO:0097542">
    <property type="term" value="C:ciliary tip"/>
    <property type="evidence" value="ECO:0007669"/>
    <property type="project" value="TreeGrafter"/>
</dbReference>
<dbReference type="EMBL" id="UZAN01046211">
    <property type="protein sequence ID" value="VDP83864.1"/>
    <property type="molecule type" value="Genomic_DNA"/>
</dbReference>
<evidence type="ECO:0000313" key="3">
    <source>
        <dbReference type="EMBL" id="VDP83864.1"/>
    </source>
</evidence>
<dbReference type="InterPro" id="IPR048959">
    <property type="entry name" value="ARMC9_ARM_dom"/>
</dbReference>
<reference evidence="3 4" key="2">
    <citation type="submission" date="2018-11" db="EMBL/GenBank/DDBJ databases">
        <authorList>
            <consortium name="Pathogen Informatics"/>
        </authorList>
    </citation>
    <scope>NUCLEOTIDE SEQUENCE [LARGE SCALE GENOMIC DNA]</scope>
    <source>
        <strain evidence="3 4">Egypt</strain>
    </source>
</reference>
<feature type="compositionally biased region" description="Low complexity" evidence="1">
    <location>
        <begin position="319"/>
        <end position="333"/>
    </location>
</feature>
<reference evidence="5" key="1">
    <citation type="submission" date="2016-06" db="UniProtKB">
        <authorList>
            <consortium name="WormBaseParasite"/>
        </authorList>
    </citation>
    <scope>IDENTIFICATION</scope>
</reference>
<keyword evidence="4" id="KW-1185">Reference proteome</keyword>
<dbReference type="GO" id="GO:0060271">
    <property type="term" value="P:cilium assembly"/>
    <property type="evidence" value="ECO:0007669"/>
    <property type="project" value="InterPro"/>
</dbReference>
<protein>
    <submittedName>
        <fullName evidence="5">ARMC9</fullName>
    </submittedName>
</protein>
<feature type="compositionally biased region" description="Polar residues" evidence="1">
    <location>
        <begin position="362"/>
        <end position="374"/>
    </location>
</feature>
<proteinExistence type="predicted"/>
<dbReference type="Pfam" id="PF21050">
    <property type="entry name" value="ARMC9_ARM"/>
    <property type="match status" value="1"/>
</dbReference>
<evidence type="ECO:0000259" key="2">
    <source>
        <dbReference type="Pfam" id="PF21050"/>
    </source>
</evidence>
<sequence length="412" mass="45384">MQTVMINMSVIPWVVGLLENTDSLSDYTLEYAVALCMNLCLRASGKRNCLLISQRILKVLIELLNCENIDIVPYEDAPTLESDLDRQDLPPPDPSDLKSLTGPEAMLRDPRLWVGEGLLKSHYAVEPTVRGEANGGVDWCKPMLSRDNEARMSLTSVKSMSVLRRPATPSQRSARVSISESRPSTASKLGRNADVPVPVTEESSHPLYLRDSLATLAQSFSEDATPRSSTQLDSGQLRNILTDLQRQQEHTEGSQNELQSHPFQTSLSSTQGPNKSSIPSKGSRTSVGTKRSAFESRPKIPRTPDAMSPTHRKPDTCQSPDSTVSSTHSSGASERNDSRSTIRNSRPPSHLSDRQASEAAVKQSSENVRKSSSLDPDEKLFPVRQLHTLVVRQARLFHIELGSEIQVAHSKT</sequence>
<feature type="domain" description="LisH" evidence="2">
    <location>
        <begin position="5"/>
        <end position="75"/>
    </location>
</feature>
<gene>
    <name evidence="3" type="ORF">ECPE_LOCUS8608</name>
</gene>
<feature type="compositionally biased region" description="Polar residues" evidence="1">
    <location>
        <begin position="253"/>
        <end position="289"/>
    </location>
</feature>
<dbReference type="PANTHER" id="PTHR14881:SF4">
    <property type="entry name" value="LISH DOMAIN-CONTAINING PROTEIN ARMC9"/>
    <property type="match status" value="1"/>
</dbReference>
<dbReference type="OrthoDB" id="6271388at2759"/>
<dbReference type="Proteomes" id="UP000272942">
    <property type="component" value="Unassembled WGS sequence"/>
</dbReference>
<dbReference type="AlphaFoldDB" id="A0A183ANS3"/>
<dbReference type="InterPro" id="IPR040369">
    <property type="entry name" value="ARMC9"/>
</dbReference>
<accession>A0A183ANS3</accession>
<evidence type="ECO:0000313" key="5">
    <source>
        <dbReference type="WBParaSite" id="ECPE_0000863401-mRNA-1"/>
    </source>
</evidence>
<name>A0A183ANS3_9TREM</name>
<dbReference type="GO" id="GO:0005814">
    <property type="term" value="C:centriole"/>
    <property type="evidence" value="ECO:0007669"/>
    <property type="project" value="TreeGrafter"/>
</dbReference>
<dbReference type="GO" id="GO:0036064">
    <property type="term" value="C:ciliary basal body"/>
    <property type="evidence" value="ECO:0007669"/>
    <property type="project" value="InterPro"/>
</dbReference>
<evidence type="ECO:0000256" key="1">
    <source>
        <dbReference type="SAM" id="MobiDB-lite"/>
    </source>
</evidence>
<feature type="region of interest" description="Disordered" evidence="1">
    <location>
        <begin position="246"/>
        <end position="375"/>
    </location>
</feature>
<organism evidence="5">
    <name type="scientific">Echinostoma caproni</name>
    <dbReference type="NCBI Taxonomy" id="27848"/>
    <lineage>
        <taxon>Eukaryota</taxon>
        <taxon>Metazoa</taxon>
        <taxon>Spiralia</taxon>
        <taxon>Lophotrochozoa</taxon>
        <taxon>Platyhelminthes</taxon>
        <taxon>Trematoda</taxon>
        <taxon>Digenea</taxon>
        <taxon>Plagiorchiida</taxon>
        <taxon>Echinostomata</taxon>
        <taxon>Echinostomatoidea</taxon>
        <taxon>Echinostomatidae</taxon>
        <taxon>Echinostoma</taxon>
    </lineage>
</organism>
<evidence type="ECO:0000313" key="4">
    <source>
        <dbReference type="Proteomes" id="UP000272942"/>
    </source>
</evidence>
<dbReference type="PANTHER" id="PTHR14881">
    <property type="entry name" value="LISH DOMAIN-CONTAINING PROTEIN ARMC9"/>
    <property type="match status" value="1"/>
</dbReference>
<feature type="region of interest" description="Disordered" evidence="1">
    <location>
        <begin position="161"/>
        <end position="206"/>
    </location>
</feature>